<gene>
    <name evidence="3" type="ORF">GCM10008955_05980</name>
</gene>
<dbReference type="SUPFAM" id="SSF51261">
    <property type="entry name" value="Duplicated hybrid motif"/>
    <property type="match status" value="1"/>
</dbReference>
<reference evidence="4" key="1">
    <citation type="journal article" date="2019" name="Int. J. Syst. Evol. Microbiol.">
        <title>The Global Catalogue of Microorganisms (GCM) 10K type strain sequencing project: providing services to taxonomists for standard genome sequencing and annotation.</title>
        <authorList>
            <consortium name="The Broad Institute Genomics Platform"/>
            <consortium name="The Broad Institute Genome Sequencing Center for Infectious Disease"/>
            <person name="Wu L."/>
            <person name="Ma J."/>
        </authorList>
    </citation>
    <scope>NUCLEOTIDE SEQUENCE [LARGE SCALE GENOMIC DNA]</scope>
    <source>
        <strain evidence="4">JCM 30331</strain>
    </source>
</reference>
<dbReference type="PANTHER" id="PTHR21666:SF268">
    <property type="entry name" value="PEPTIDASE M23 DOMAIN-CONTAINING PROTEIN"/>
    <property type="match status" value="1"/>
</dbReference>
<protein>
    <recommendedName>
        <fullName evidence="2">M23ase beta-sheet core domain-containing protein</fullName>
    </recommendedName>
</protein>
<evidence type="ECO:0000313" key="4">
    <source>
        <dbReference type="Proteomes" id="UP000647587"/>
    </source>
</evidence>
<keyword evidence="4" id="KW-1185">Reference proteome</keyword>
<dbReference type="InterPro" id="IPR011055">
    <property type="entry name" value="Dup_hybrid_motif"/>
</dbReference>
<feature type="signal peptide" evidence="1">
    <location>
        <begin position="1"/>
        <end position="25"/>
    </location>
</feature>
<name>A0ABQ2EKZ0_9DEIO</name>
<evidence type="ECO:0000259" key="2">
    <source>
        <dbReference type="Pfam" id="PF01551"/>
    </source>
</evidence>
<proteinExistence type="predicted"/>
<dbReference type="PANTHER" id="PTHR21666">
    <property type="entry name" value="PEPTIDASE-RELATED"/>
    <property type="match status" value="1"/>
</dbReference>
<evidence type="ECO:0000313" key="3">
    <source>
        <dbReference type="EMBL" id="GGK15379.1"/>
    </source>
</evidence>
<dbReference type="CDD" id="cd12797">
    <property type="entry name" value="M23_peptidase"/>
    <property type="match status" value="1"/>
</dbReference>
<dbReference type="InterPro" id="IPR016047">
    <property type="entry name" value="M23ase_b-sheet_dom"/>
</dbReference>
<feature type="domain" description="M23ase beta-sheet core" evidence="2">
    <location>
        <begin position="93"/>
        <end position="183"/>
    </location>
</feature>
<evidence type="ECO:0000256" key="1">
    <source>
        <dbReference type="SAM" id="SignalP"/>
    </source>
</evidence>
<dbReference type="InterPro" id="IPR050570">
    <property type="entry name" value="Cell_wall_metabolism_enzyme"/>
</dbReference>
<keyword evidence="1" id="KW-0732">Signal</keyword>
<dbReference type="Pfam" id="PF01551">
    <property type="entry name" value="Peptidase_M23"/>
    <property type="match status" value="1"/>
</dbReference>
<sequence length="206" mass="22028">MRLLSALAASLALCAVLTLTPGSGAKDTSAICPPEPKESAAREADWDRALKNLAVLGRTLPAEPDSRLLMPVDGVRVRDIEDTWGAPREGAREHSGQDVFAAPGTFVRSATAGVVWRIGNSNNGGNWVYVLGAGGRRYYYAHLGRVNRELREGQTVNVRTILGTVGNSGNAVATPAHLHLSVFTAYDPGTSCRFLAINPLPLLRDR</sequence>
<accession>A0ABQ2EKZ0</accession>
<organism evidence="3 4">
    <name type="scientific">Deinococcus malanensis</name>
    <dbReference type="NCBI Taxonomy" id="1706855"/>
    <lineage>
        <taxon>Bacteria</taxon>
        <taxon>Thermotogati</taxon>
        <taxon>Deinococcota</taxon>
        <taxon>Deinococci</taxon>
        <taxon>Deinococcales</taxon>
        <taxon>Deinococcaceae</taxon>
        <taxon>Deinococcus</taxon>
    </lineage>
</organism>
<comment type="caution">
    <text evidence="3">The sequence shown here is derived from an EMBL/GenBank/DDBJ whole genome shotgun (WGS) entry which is preliminary data.</text>
</comment>
<dbReference type="Proteomes" id="UP000647587">
    <property type="component" value="Unassembled WGS sequence"/>
</dbReference>
<dbReference type="RefSeq" id="WP_189004437.1">
    <property type="nucleotide sequence ID" value="NZ_BMPP01000002.1"/>
</dbReference>
<dbReference type="Gene3D" id="2.70.70.10">
    <property type="entry name" value="Glucose Permease (Domain IIA)"/>
    <property type="match status" value="1"/>
</dbReference>
<dbReference type="EMBL" id="BMPP01000002">
    <property type="protein sequence ID" value="GGK15379.1"/>
    <property type="molecule type" value="Genomic_DNA"/>
</dbReference>
<feature type="chain" id="PRO_5045199715" description="M23ase beta-sheet core domain-containing protein" evidence="1">
    <location>
        <begin position="26"/>
        <end position="206"/>
    </location>
</feature>